<gene>
    <name evidence="4" type="ORF">TRFO_21862</name>
</gene>
<evidence type="ECO:0000313" key="4">
    <source>
        <dbReference type="EMBL" id="OHT09294.1"/>
    </source>
</evidence>
<feature type="domain" description="Myb-like" evidence="2">
    <location>
        <begin position="105"/>
        <end position="155"/>
    </location>
</feature>
<evidence type="ECO:0000313" key="5">
    <source>
        <dbReference type="Proteomes" id="UP000179807"/>
    </source>
</evidence>
<dbReference type="GO" id="GO:0000981">
    <property type="term" value="F:DNA-binding transcription factor activity, RNA polymerase II-specific"/>
    <property type="evidence" value="ECO:0007669"/>
    <property type="project" value="TreeGrafter"/>
</dbReference>
<dbReference type="InterPro" id="IPR001005">
    <property type="entry name" value="SANT/Myb"/>
</dbReference>
<proteinExistence type="predicted"/>
<dbReference type="AlphaFoldDB" id="A0A1J4KI15"/>
<comment type="caution">
    <text evidence="4">The sequence shown here is derived from an EMBL/GenBank/DDBJ whole genome shotgun (WGS) entry which is preliminary data.</text>
</comment>
<feature type="domain" description="HTH myb-type" evidence="3">
    <location>
        <begin position="58"/>
        <end position="108"/>
    </location>
</feature>
<dbReference type="PROSITE" id="PS50090">
    <property type="entry name" value="MYB_LIKE"/>
    <property type="match status" value="2"/>
</dbReference>
<evidence type="ECO:0000259" key="2">
    <source>
        <dbReference type="PROSITE" id="PS50090"/>
    </source>
</evidence>
<feature type="domain" description="HTH myb-type" evidence="3">
    <location>
        <begin position="112"/>
        <end position="159"/>
    </location>
</feature>
<dbReference type="Proteomes" id="UP000179807">
    <property type="component" value="Unassembled WGS sequence"/>
</dbReference>
<dbReference type="SMART" id="SM00717">
    <property type="entry name" value="SANT"/>
    <property type="match status" value="2"/>
</dbReference>
<dbReference type="PANTHER" id="PTHR45614:SF253">
    <property type="entry name" value="CHROMOSOME UNDETERMINED SCAFFOLD_38, WHOLE GENOME SHOTGUN SEQUENCE"/>
    <property type="match status" value="1"/>
</dbReference>
<dbReference type="SUPFAM" id="SSF46689">
    <property type="entry name" value="Homeodomain-like"/>
    <property type="match status" value="1"/>
</dbReference>
<dbReference type="InterPro" id="IPR050560">
    <property type="entry name" value="MYB_TF"/>
</dbReference>
<evidence type="ECO:0000256" key="1">
    <source>
        <dbReference type="SAM" id="MobiDB-lite"/>
    </source>
</evidence>
<dbReference type="Pfam" id="PF13921">
    <property type="entry name" value="Myb_DNA-bind_6"/>
    <property type="match status" value="1"/>
</dbReference>
<accession>A0A1J4KI15</accession>
<dbReference type="OrthoDB" id="2143914at2759"/>
<dbReference type="InterPro" id="IPR009057">
    <property type="entry name" value="Homeodomain-like_sf"/>
</dbReference>
<dbReference type="InterPro" id="IPR017930">
    <property type="entry name" value="Myb_dom"/>
</dbReference>
<dbReference type="GeneID" id="94836938"/>
<sequence>MHSNNNHISYHDVQLQEQQLNQHPDIQSQPLIQILLKSPLLIQQKPQDPLQPPKPHPKSKFTLIEDQRLRNLVHEYGESNWRIISENMGNRSVRQCKERWTNYLSPNISNDPWSKEEDDLLEQKYIELGPKWVKISQFFPKRTDSNVKNRWLVLSRRLKKEKRLQVLACHSALQHVYLKLNPEKPKKSTAAMQSTDVSPSTPQFRKTGVQSLLN</sequence>
<dbReference type="RefSeq" id="XP_068362430.1">
    <property type="nucleotide sequence ID" value="XM_068502234.1"/>
</dbReference>
<reference evidence="4" key="1">
    <citation type="submission" date="2016-10" db="EMBL/GenBank/DDBJ databases">
        <authorList>
            <person name="Benchimol M."/>
            <person name="Almeida L.G."/>
            <person name="Vasconcelos A.T."/>
            <person name="Perreira-Neves A."/>
            <person name="Rosa I.A."/>
            <person name="Tasca T."/>
            <person name="Bogo M.R."/>
            <person name="de Souza W."/>
        </authorList>
    </citation>
    <scope>NUCLEOTIDE SEQUENCE [LARGE SCALE GENOMIC DNA]</scope>
    <source>
        <strain evidence="4">K</strain>
    </source>
</reference>
<dbReference type="GO" id="GO:0005634">
    <property type="term" value="C:nucleus"/>
    <property type="evidence" value="ECO:0007669"/>
    <property type="project" value="TreeGrafter"/>
</dbReference>
<feature type="compositionally biased region" description="Polar residues" evidence="1">
    <location>
        <begin position="190"/>
        <end position="214"/>
    </location>
</feature>
<dbReference type="GO" id="GO:0000978">
    <property type="term" value="F:RNA polymerase II cis-regulatory region sequence-specific DNA binding"/>
    <property type="evidence" value="ECO:0007669"/>
    <property type="project" value="TreeGrafter"/>
</dbReference>
<dbReference type="CDD" id="cd00167">
    <property type="entry name" value="SANT"/>
    <property type="match status" value="2"/>
</dbReference>
<dbReference type="EMBL" id="MLAK01000643">
    <property type="protein sequence ID" value="OHT09294.1"/>
    <property type="molecule type" value="Genomic_DNA"/>
</dbReference>
<feature type="region of interest" description="Disordered" evidence="1">
    <location>
        <begin position="184"/>
        <end position="214"/>
    </location>
</feature>
<dbReference type="PROSITE" id="PS51294">
    <property type="entry name" value="HTH_MYB"/>
    <property type="match status" value="2"/>
</dbReference>
<dbReference type="Gene3D" id="1.10.10.60">
    <property type="entry name" value="Homeodomain-like"/>
    <property type="match status" value="2"/>
</dbReference>
<dbReference type="VEuPathDB" id="TrichDB:TRFO_21862"/>
<evidence type="ECO:0000259" key="3">
    <source>
        <dbReference type="PROSITE" id="PS51294"/>
    </source>
</evidence>
<organism evidence="4 5">
    <name type="scientific">Tritrichomonas foetus</name>
    <dbReference type="NCBI Taxonomy" id="1144522"/>
    <lineage>
        <taxon>Eukaryota</taxon>
        <taxon>Metamonada</taxon>
        <taxon>Parabasalia</taxon>
        <taxon>Tritrichomonadida</taxon>
        <taxon>Tritrichomonadidae</taxon>
        <taxon>Tritrichomonas</taxon>
    </lineage>
</organism>
<feature type="domain" description="Myb-like" evidence="2">
    <location>
        <begin position="58"/>
        <end position="104"/>
    </location>
</feature>
<dbReference type="PANTHER" id="PTHR45614">
    <property type="entry name" value="MYB PROTEIN-RELATED"/>
    <property type="match status" value="1"/>
</dbReference>
<protein>
    <submittedName>
        <fullName evidence="4">Myb-like DNA-binding domain containing protein</fullName>
    </submittedName>
</protein>
<name>A0A1J4KI15_9EUKA</name>
<keyword evidence="5" id="KW-1185">Reference proteome</keyword>